<evidence type="ECO:0000256" key="6">
    <source>
        <dbReference type="PIRNR" id="PIRNR001123"/>
    </source>
</evidence>
<feature type="binding site" evidence="8">
    <location>
        <position position="176"/>
    </location>
    <ligand>
        <name>Zn(2+)</name>
        <dbReference type="ChEBI" id="CHEBI:29105"/>
        <label>1</label>
    </ligand>
</feature>
<comment type="similarity">
    <text evidence="1 6">Belongs to the peptidase M42 family.</text>
</comment>
<feature type="binding site" evidence="8">
    <location>
        <position position="318"/>
    </location>
    <ligand>
        <name>Zn(2+)</name>
        <dbReference type="ChEBI" id="CHEBI:29105"/>
        <label>2</label>
    </ligand>
</feature>
<dbReference type="SUPFAM" id="SSF101821">
    <property type="entry name" value="Aminopeptidase/glucanase lid domain"/>
    <property type="match status" value="1"/>
</dbReference>
<dbReference type="InterPro" id="IPR023367">
    <property type="entry name" value="Peptidase_M42_dom2"/>
</dbReference>
<keyword evidence="2" id="KW-0031">Aminopeptidase</keyword>
<comment type="caution">
    <text evidence="9">The sequence shown here is derived from an EMBL/GenBank/DDBJ whole genome shotgun (WGS) entry which is preliminary data.</text>
</comment>
<feature type="binding site" evidence="8">
    <location>
        <position position="231"/>
    </location>
    <ligand>
        <name>Zn(2+)</name>
        <dbReference type="ChEBI" id="CHEBI:29105"/>
        <label>1</label>
    </ligand>
</feature>
<dbReference type="Gene3D" id="3.40.630.10">
    <property type="entry name" value="Zn peptidases"/>
    <property type="match status" value="1"/>
</dbReference>
<feature type="binding site" evidence="8">
    <location>
        <position position="176"/>
    </location>
    <ligand>
        <name>Zn(2+)</name>
        <dbReference type="ChEBI" id="CHEBI:29105"/>
        <label>2</label>
    </ligand>
</feature>
<organism evidence="9 10">
    <name type="scientific">Deinococcus ruber</name>
    <dbReference type="NCBI Taxonomy" id="1848197"/>
    <lineage>
        <taxon>Bacteria</taxon>
        <taxon>Thermotogati</taxon>
        <taxon>Deinococcota</taxon>
        <taxon>Deinococci</taxon>
        <taxon>Deinococcales</taxon>
        <taxon>Deinococcaceae</taxon>
        <taxon>Deinococcus</taxon>
    </lineage>
</organism>
<protein>
    <submittedName>
        <fullName evidence="9">Endoglucanase</fullName>
    </submittedName>
</protein>
<dbReference type="GO" id="GO:0004177">
    <property type="term" value="F:aminopeptidase activity"/>
    <property type="evidence" value="ECO:0007669"/>
    <property type="project" value="UniProtKB-UniRule"/>
</dbReference>
<evidence type="ECO:0000256" key="1">
    <source>
        <dbReference type="ARBA" id="ARBA00006272"/>
    </source>
</evidence>
<name>A0A918BYG3_9DEIO</name>
<reference evidence="9" key="1">
    <citation type="journal article" date="2014" name="Int. J. Syst. Evol. Microbiol.">
        <title>Complete genome sequence of Corynebacterium casei LMG S-19264T (=DSM 44701T), isolated from a smear-ripened cheese.</title>
        <authorList>
            <consortium name="US DOE Joint Genome Institute (JGI-PGF)"/>
            <person name="Walter F."/>
            <person name="Albersmeier A."/>
            <person name="Kalinowski J."/>
            <person name="Ruckert C."/>
        </authorList>
    </citation>
    <scope>NUCLEOTIDE SEQUENCE</scope>
    <source>
        <strain evidence="9">JCM 31311</strain>
    </source>
</reference>
<evidence type="ECO:0000256" key="8">
    <source>
        <dbReference type="PIRSR" id="PIRSR001123-2"/>
    </source>
</evidence>
<dbReference type="EMBL" id="BMQL01000003">
    <property type="protein sequence ID" value="GGQ98415.1"/>
    <property type="molecule type" value="Genomic_DNA"/>
</dbReference>
<evidence type="ECO:0000256" key="5">
    <source>
        <dbReference type="ARBA" id="ARBA00022801"/>
    </source>
</evidence>
<proteinExistence type="inferred from homology"/>
<evidence type="ECO:0000256" key="7">
    <source>
        <dbReference type="PIRSR" id="PIRSR001123-1"/>
    </source>
</evidence>
<gene>
    <name evidence="9" type="ORF">GCM10008957_08460</name>
</gene>
<comment type="cofactor">
    <cofactor evidence="8">
        <name>a divalent metal cation</name>
        <dbReference type="ChEBI" id="CHEBI:60240"/>
    </cofactor>
    <text evidence="8">Binds 2 divalent metal cations per subunit.</text>
</comment>
<dbReference type="GO" id="GO:0006508">
    <property type="term" value="P:proteolysis"/>
    <property type="evidence" value="ECO:0007669"/>
    <property type="project" value="UniProtKB-KW"/>
</dbReference>
<dbReference type="GO" id="GO:0046872">
    <property type="term" value="F:metal ion binding"/>
    <property type="evidence" value="ECO:0007669"/>
    <property type="project" value="UniProtKB-UniRule"/>
</dbReference>
<dbReference type="PIRSF" id="PIRSF001123">
    <property type="entry name" value="PepA_GA"/>
    <property type="match status" value="1"/>
</dbReference>
<keyword evidence="3" id="KW-0645">Protease</keyword>
<reference evidence="9" key="2">
    <citation type="submission" date="2020-09" db="EMBL/GenBank/DDBJ databases">
        <authorList>
            <person name="Sun Q."/>
            <person name="Ohkuma M."/>
        </authorList>
    </citation>
    <scope>NUCLEOTIDE SEQUENCE</scope>
    <source>
        <strain evidence="9">JCM 31311</strain>
    </source>
</reference>
<dbReference type="SUPFAM" id="SSF53187">
    <property type="entry name" value="Zn-dependent exopeptidases"/>
    <property type="match status" value="1"/>
</dbReference>
<feature type="active site" description="Proton acceptor" evidence="7">
    <location>
        <position position="208"/>
    </location>
</feature>
<dbReference type="InterPro" id="IPR008007">
    <property type="entry name" value="Peptidase_M42"/>
</dbReference>
<evidence type="ECO:0000313" key="9">
    <source>
        <dbReference type="EMBL" id="GGQ98415.1"/>
    </source>
</evidence>
<keyword evidence="5" id="KW-0378">Hydrolase</keyword>
<keyword evidence="10" id="KW-1185">Reference proteome</keyword>
<accession>A0A918BYG3</accession>
<evidence type="ECO:0000256" key="3">
    <source>
        <dbReference type="ARBA" id="ARBA00022670"/>
    </source>
</evidence>
<dbReference type="PANTHER" id="PTHR32481:SF20">
    <property type="entry name" value="AMINOPEPTIDASE YSDC"/>
    <property type="match status" value="1"/>
</dbReference>
<dbReference type="Proteomes" id="UP000603865">
    <property type="component" value="Unassembled WGS sequence"/>
</dbReference>
<dbReference type="Pfam" id="PF05343">
    <property type="entry name" value="Peptidase_M42"/>
    <property type="match status" value="1"/>
</dbReference>
<dbReference type="Gene3D" id="2.40.30.40">
    <property type="entry name" value="Peptidase M42, domain 2"/>
    <property type="match status" value="1"/>
</dbReference>
<keyword evidence="4 8" id="KW-0479">Metal-binding</keyword>
<dbReference type="InterPro" id="IPR051464">
    <property type="entry name" value="Peptidase_M42_aminopept"/>
</dbReference>
<evidence type="ECO:0000313" key="10">
    <source>
        <dbReference type="Proteomes" id="UP000603865"/>
    </source>
</evidence>
<sequence>MNLDFLKALLTAAAPSGCEARASAIWTQEAQGFADHVHEDHYGNVYAEINPPAAGTDSQPIVLMGHIDEIGLMVSHIDDKGMLAFMGVGGWDPQVLVGQRIRLLADEGDILGVIGKKAIHVMEGDERSKASKLEDLWIDTALDVEEVKRRISVGTVGVIEQPPLEVNGHLISKALDNRAGAFVVLEALRAMKAAGVTRHVVAVGTSQEEIGCFGAQVSGYRLNPSAGVVVDVTHETNQPGVNEKKYGVVPFGSGANLAVGSMVNPVILRQMKAVAAKTGVAYTLSANPRYTGTDNDTLALVRTGVPAAVVSIPNRYMHSPNEMVRLSDVQACIDIIAGWVGSLDGEQDYTRR</sequence>
<feature type="binding site" evidence="8">
    <location>
        <position position="66"/>
    </location>
    <ligand>
        <name>Zn(2+)</name>
        <dbReference type="ChEBI" id="CHEBI:29105"/>
        <label>1</label>
    </ligand>
</feature>
<dbReference type="PANTHER" id="PTHR32481">
    <property type="entry name" value="AMINOPEPTIDASE"/>
    <property type="match status" value="1"/>
</dbReference>
<dbReference type="AlphaFoldDB" id="A0A918BYG3"/>
<evidence type="ECO:0000256" key="4">
    <source>
        <dbReference type="ARBA" id="ARBA00022723"/>
    </source>
</evidence>
<evidence type="ECO:0000256" key="2">
    <source>
        <dbReference type="ARBA" id="ARBA00022438"/>
    </source>
</evidence>
<feature type="binding site" evidence="8">
    <location>
        <position position="209"/>
    </location>
    <ligand>
        <name>Zn(2+)</name>
        <dbReference type="ChEBI" id="CHEBI:29105"/>
        <label>2</label>
    </ligand>
</feature>